<keyword evidence="2" id="KW-0249">Electron transport</keyword>
<dbReference type="InterPro" id="IPR036249">
    <property type="entry name" value="Thioredoxin-like_sf"/>
</dbReference>
<sequence>KIVSFHVQEDLVAKLSKAGENLVVIDFYATWCGPCRMIAPKIEEMSREIANVIFLKVDVDQCEEIAAEYNISCMPTFVLIKKNQKVDSFSGANESKLKEMIQKHRHE</sequence>
<feature type="site" description="Contributes to redox potential value" evidence="5">
    <location>
        <position position="34"/>
    </location>
</feature>
<feature type="active site" description="Nucleophile" evidence="5">
    <location>
        <position position="32"/>
    </location>
</feature>
<evidence type="ECO:0000256" key="6">
    <source>
        <dbReference type="PIRSR" id="PIRSR000077-4"/>
    </source>
</evidence>
<evidence type="ECO:0000256" key="2">
    <source>
        <dbReference type="ARBA" id="ARBA00022982"/>
    </source>
</evidence>
<dbReference type="CDD" id="cd02947">
    <property type="entry name" value="TRX_family"/>
    <property type="match status" value="1"/>
</dbReference>
<dbReference type="NCBIfam" id="TIGR01068">
    <property type="entry name" value="thioredoxin"/>
    <property type="match status" value="1"/>
</dbReference>
<evidence type="ECO:0000313" key="8">
    <source>
        <dbReference type="EMBL" id="CAD7246246.1"/>
    </source>
</evidence>
<dbReference type="Pfam" id="PF00085">
    <property type="entry name" value="Thioredoxin"/>
    <property type="match status" value="1"/>
</dbReference>
<dbReference type="PROSITE" id="PS51352">
    <property type="entry name" value="THIOREDOXIN_2"/>
    <property type="match status" value="1"/>
</dbReference>
<dbReference type="InterPro" id="IPR017937">
    <property type="entry name" value="Thioredoxin_CS"/>
</dbReference>
<keyword evidence="3 6" id="KW-1015">Disulfide bond</keyword>
<evidence type="ECO:0000313" key="9">
    <source>
        <dbReference type="Proteomes" id="UP000677054"/>
    </source>
</evidence>
<evidence type="ECO:0000259" key="7">
    <source>
        <dbReference type="PROSITE" id="PS51352"/>
    </source>
</evidence>
<gene>
    <name evidence="8" type="ORF">DSTB1V02_LOCUS6100</name>
</gene>
<dbReference type="PRINTS" id="PR00421">
    <property type="entry name" value="THIOREDOXIN"/>
</dbReference>
<feature type="disulfide bond" description="Redox-active" evidence="6">
    <location>
        <begin position="32"/>
        <end position="35"/>
    </location>
</feature>
<keyword evidence="9" id="KW-1185">Reference proteome</keyword>
<dbReference type="PANTHER" id="PTHR46115">
    <property type="entry name" value="THIOREDOXIN-LIKE PROTEIN 1"/>
    <property type="match status" value="1"/>
</dbReference>
<dbReference type="PIRSF" id="PIRSF000077">
    <property type="entry name" value="Thioredoxin"/>
    <property type="match status" value="1"/>
</dbReference>
<dbReference type="AlphaFoldDB" id="A0A7R9A4S4"/>
<dbReference type="GO" id="GO:0015035">
    <property type="term" value="F:protein-disulfide reductase activity"/>
    <property type="evidence" value="ECO:0007669"/>
    <property type="project" value="InterPro"/>
</dbReference>
<reference evidence="8" key="1">
    <citation type="submission" date="2020-11" db="EMBL/GenBank/DDBJ databases">
        <authorList>
            <person name="Tran Van P."/>
        </authorList>
    </citation>
    <scope>NUCLEOTIDE SEQUENCE</scope>
</reference>
<organism evidence="8">
    <name type="scientific">Darwinula stevensoni</name>
    <dbReference type="NCBI Taxonomy" id="69355"/>
    <lineage>
        <taxon>Eukaryota</taxon>
        <taxon>Metazoa</taxon>
        <taxon>Ecdysozoa</taxon>
        <taxon>Arthropoda</taxon>
        <taxon>Crustacea</taxon>
        <taxon>Oligostraca</taxon>
        <taxon>Ostracoda</taxon>
        <taxon>Podocopa</taxon>
        <taxon>Podocopida</taxon>
        <taxon>Darwinulocopina</taxon>
        <taxon>Darwinuloidea</taxon>
        <taxon>Darwinulidae</taxon>
        <taxon>Darwinula</taxon>
    </lineage>
</organism>
<dbReference type="OrthoDB" id="2121326at2759"/>
<dbReference type="FunFam" id="3.40.30.10:FF:000104">
    <property type="entry name" value="Thioredoxin"/>
    <property type="match status" value="1"/>
</dbReference>
<proteinExistence type="predicted"/>
<dbReference type="EMBL" id="CAJPEV010001078">
    <property type="protein sequence ID" value="CAG0890577.1"/>
    <property type="molecule type" value="Genomic_DNA"/>
</dbReference>
<protein>
    <recommendedName>
        <fullName evidence="7">Thioredoxin domain-containing protein</fullName>
    </recommendedName>
</protein>
<dbReference type="InterPro" id="IPR013766">
    <property type="entry name" value="Thioredoxin_domain"/>
</dbReference>
<keyword evidence="1" id="KW-0813">Transport</keyword>
<evidence type="ECO:0000256" key="1">
    <source>
        <dbReference type="ARBA" id="ARBA00022448"/>
    </source>
</evidence>
<feature type="site" description="Contributes to redox potential value" evidence="5">
    <location>
        <position position="33"/>
    </location>
</feature>
<dbReference type="EMBL" id="LR900595">
    <property type="protein sequence ID" value="CAD7246246.1"/>
    <property type="molecule type" value="Genomic_DNA"/>
</dbReference>
<evidence type="ECO:0000256" key="3">
    <source>
        <dbReference type="ARBA" id="ARBA00023157"/>
    </source>
</evidence>
<dbReference type="Gene3D" id="3.40.30.10">
    <property type="entry name" value="Glutaredoxin"/>
    <property type="match status" value="1"/>
</dbReference>
<feature type="non-terminal residue" evidence="8">
    <location>
        <position position="107"/>
    </location>
</feature>
<keyword evidence="4 6" id="KW-0676">Redox-active center</keyword>
<evidence type="ECO:0000256" key="4">
    <source>
        <dbReference type="ARBA" id="ARBA00023284"/>
    </source>
</evidence>
<feature type="active site" description="Nucleophile" evidence="5">
    <location>
        <position position="35"/>
    </location>
</feature>
<dbReference type="SUPFAM" id="SSF52833">
    <property type="entry name" value="Thioredoxin-like"/>
    <property type="match status" value="1"/>
</dbReference>
<feature type="site" description="Deprotonates C-terminal active site Cys" evidence="5">
    <location>
        <position position="26"/>
    </location>
</feature>
<dbReference type="PROSITE" id="PS00194">
    <property type="entry name" value="THIOREDOXIN_1"/>
    <property type="match status" value="1"/>
</dbReference>
<evidence type="ECO:0000256" key="5">
    <source>
        <dbReference type="PIRSR" id="PIRSR000077-1"/>
    </source>
</evidence>
<name>A0A7R9A4S4_9CRUS</name>
<accession>A0A7R9A4S4</accession>
<dbReference type="Proteomes" id="UP000677054">
    <property type="component" value="Unassembled WGS sequence"/>
</dbReference>
<dbReference type="InterPro" id="IPR005746">
    <property type="entry name" value="Thioredoxin"/>
</dbReference>
<feature type="domain" description="Thioredoxin" evidence="7">
    <location>
        <begin position="1"/>
        <end position="106"/>
    </location>
</feature>